<protein>
    <submittedName>
        <fullName evidence="1">Uncharacterized protein</fullName>
    </submittedName>
</protein>
<reference evidence="1 2" key="1">
    <citation type="submission" date="2020-05" db="EMBL/GenBank/DDBJ databases">
        <title>Genetic diversity of Pseudomonas cichorii.</title>
        <authorList>
            <person name="Tani S."/>
            <person name="Yagi H."/>
            <person name="Hashimoto S."/>
            <person name="Iiyama K."/>
            <person name="Furuya N."/>
        </authorList>
    </citation>
    <scope>NUCLEOTIDE SEQUENCE [LARGE SCALE GENOMIC DNA]</scope>
    <source>
        <strain evidence="1 2">LMG 2162</strain>
    </source>
</reference>
<comment type="caution">
    <text evidence="1">The sequence shown here is derived from an EMBL/GenBank/DDBJ whole genome shotgun (WGS) entry which is preliminary data.</text>
</comment>
<accession>A0ABQ1DS29</accession>
<keyword evidence="2" id="KW-1185">Reference proteome</keyword>
<name>A0ABQ1DS29_PSECI</name>
<gene>
    <name evidence="1" type="ORF">PSCICP_37530</name>
</gene>
<evidence type="ECO:0000313" key="1">
    <source>
        <dbReference type="EMBL" id="GFM93781.1"/>
    </source>
</evidence>
<proteinExistence type="predicted"/>
<dbReference type="Proteomes" id="UP000614982">
    <property type="component" value="Unassembled WGS sequence"/>
</dbReference>
<evidence type="ECO:0000313" key="2">
    <source>
        <dbReference type="Proteomes" id="UP000614982"/>
    </source>
</evidence>
<dbReference type="EMBL" id="BLWA01000012">
    <property type="protein sequence ID" value="GFM93781.1"/>
    <property type="molecule type" value="Genomic_DNA"/>
</dbReference>
<sequence length="60" mass="6563">MVGQISLPHRKVIIRNIGTPNIYQIELDKQSNGTADGLTTTHLLISAEHRTQSLALATPE</sequence>
<organism evidence="1 2">
    <name type="scientific">Pseudomonas cichorii</name>
    <dbReference type="NCBI Taxonomy" id="36746"/>
    <lineage>
        <taxon>Bacteria</taxon>
        <taxon>Pseudomonadati</taxon>
        <taxon>Pseudomonadota</taxon>
        <taxon>Gammaproteobacteria</taxon>
        <taxon>Pseudomonadales</taxon>
        <taxon>Pseudomonadaceae</taxon>
        <taxon>Pseudomonas</taxon>
    </lineage>
</organism>